<sequence length="237" mass="28665">MSLDDLLWRRLHLQNVIMKCLSLESLEYAYFIPIVSQLADYWGDRKIACLCKIMSRQVKQHLNHAPHIHLVLSPPFRDLLLSRSRKGKQFIDFLRNYCYDNADDRYFFTREGSSVSKKHQYSHFFFDSKFKNLFQSRYLNPLVESESKSDKSFFLSYWTYFYFETSQKEFSSQKLQVEELIKQQDLEQIFSISFRYKPKGQRITKLGNTYQKKCTFSLNILSEDSFEKNFNYYNKRY</sequence>
<reference evidence="1" key="1">
    <citation type="journal article" date="2002" name="J. Phycol.">
        <title>Phylogenetic relationships among streptophytes as inferred from chloroplast small and large subunit rRNA gene sequences.</title>
        <authorList>
            <person name="Turmel M."/>
            <person name="Ehara M."/>
            <person name="Otis C."/>
            <person name="Lemieux C."/>
        </authorList>
    </citation>
    <scope>NUCLEOTIDE SEQUENCE</scope>
</reference>
<organism evidence="1">
    <name type="scientific">Staurastrum punctulatum</name>
    <name type="common">Green alga</name>
    <name type="synonym">Cosmoastrum punctulatum</name>
    <dbReference type="NCBI Taxonomy" id="102822"/>
    <lineage>
        <taxon>Eukaryota</taxon>
        <taxon>Viridiplantae</taxon>
        <taxon>Streptophyta</taxon>
        <taxon>Zygnematophyceae</taxon>
        <taxon>Zygnematophycidae</taxon>
        <taxon>Desmidiales</taxon>
        <taxon>Desmidiaceae</taxon>
        <taxon>Staurastrum</taxon>
    </lineage>
</organism>
<gene>
    <name evidence="1" type="primary">orf237a</name>
</gene>
<protein>
    <submittedName>
        <fullName evidence="1">Uncharacterized protein orf237a</fullName>
    </submittedName>
</protein>
<reference evidence="1" key="2">
    <citation type="journal article" date="2005" name="BMC Biol.">
        <title>The complete chloroplast DNA sequences of the charophycean green algae Staurastrum and Zygnema reveal that the chloroplast genome underwent extensive changes during the evolution of the Zygnematales.</title>
        <authorList>
            <person name="Turmel M."/>
            <person name="Otis C."/>
            <person name="Lemieux C."/>
        </authorList>
    </citation>
    <scope>NUCLEOTIDE SEQUENCE</scope>
</reference>
<geneLocation type="chloroplast" evidence="1"/>
<name>Q32RX3_STAPU</name>
<dbReference type="AlphaFoldDB" id="Q32RX3"/>
<accession>Q32RX3</accession>
<dbReference type="EMBL" id="AY958085">
    <property type="protein sequence ID" value="AAX45770.1"/>
    <property type="molecule type" value="Genomic_DNA"/>
</dbReference>
<dbReference type="GeneID" id="4108568"/>
<keyword evidence="1" id="KW-0934">Plastid</keyword>
<keyword evidence="1" id="KW-0150">Chloroplast</keyword>
<evidence type="ECO:0000313" key="1">
    <source>
        <dbReference type="EMBL" id="AAX45770.1"/>
    </source>
</evidence>
<proteinExistence type="predicted"/>
<dbReference type="RefSeq" id="YP_636403.1">
    <property type="nucleotide sequence ID" value="NC_008116.1"/>
</dbReference>